<dbReference type="STRING" id="762486.SAMN05444411_103227"/>
<feature type="domain" description="DUF547" evidence="2">
    <location>
        <begin position="68"/>
        <end position="170"/>
    </location>
</feature>
<dbReference type="PANTHER" id="PTHR34386">
    <property type="entry name" value="GLUTAREDOXIN"/>
    <property type="match status" value="1"/>
</dbReference>
<reference evidence="3 4" key="1">
    <citation type="submission" date="2016-10" db="EMBL/GenBank/DDBJ databases">
        <authorList>
            <person name="de Groot N.N."/>
        </authorList>
    </citation>
    <scope>NUCLEOTIDE SEQUENCE [LARGE SCALE GENOMIC DNA]</scope>
    <source>
        <strain evidence="3 4">DSM 24956</strain>
    </source>
</reference>
<dbReference type="RefSeq" id="WP_090122482.1">
    <property type="nucleotide sequence ID" value="NZ_FNNJ01000003.1"/>
</dbReference>
<feature type="signal peptide" evidence="1">
    <location>
        <begin position="1"/>
        <end position="19"/>
    </location>
</feature>
<dbReference type="AlphaFoldDB" id="A0A1H2ZEM1"/>
<sequence length="238" mass="27240">MKKIYIVIFALIISTQVNSQETAVFFKKANTFFKANVSNGKVAYNSIHKNQAELNELLMLAKNIKVDKSTKNEYQAFWINAYNLTVIKGIIDNYPTKSPLSIGGFFDKTTYELGSTKTTLNNIEHQFLRGNFNDARFHFVLVCGAIGCPPLIAEAYMPSTVNKQLEKQTKLALNGDYFITVNAKKKKVIGSEILKWYKEDFTMNGASEIDFINKYRTEKIPSNYKLTYSTYNWNLNKQ</sequence>
<dbReference type="InterPro" id="IPR051548">
    <property type="entry name" value="Grx-like_ET"/>
</dbReference>
<evidence type="ECO:0000313" key="3">
    <source>
        <dbReference type="EMBL" id="SDX15831.1"/>
    </source>
</evidence>
<gene>
    <name evidence="3" type="ORF">SAMN05444411_103227</name>
</gene>
<dbReference type="EMBL" id="FNNJ01000003">
    <property type="protein sequence ID" value="SDX15831.1"/>
    <property type="molecule type" value="Genomic_DNA"/>
</dbReference>
<dbReference type="InterPro" id="IPR006869">
    <property type="entry name" value="DUF547"/>
</dbReference>
<dbReference type="PANTHER" id="PTHR34386:SF1">
    <property type="entry name" value="GLUTAREDOXIN-LIKE PROTEIN NRDH"/>
    <property type="match status" value="1"/>
</dbReference>
<evidence type="ECO:0000313" key="4">
    <source>
        <dbReference type="Proteomes" id="UP000199595"/>
    </source>
</evidence>
<protein>
    <recommendedName>
        <fullName evidence="2">DUF547 domain-containing protein</fullName>
    </recommendedName>
</protein>
<evidence type="ECO:0000256" key="1">
    <source>
        <dbReference type="SAM" id="SignalP"/>
    </source>
</evidence>
<organism evidence="3 4">
    <name type="scientific">Lutibacter oricola</name>
    <dbReference type="NCBI Taxonomy" id="762486"/>
    <lineage>
        <taxon>Bacteria</taxon>
        <taxon>Pseudomonadati</taxon>
        <taxon>Bacteroidota</taxon>
        <taxon>Flavobacteriia</taxon>
        <taxon>Flavobacteriales</taxon>
        <taxon>Flavobacteriaceae</taxon>
        <taxon>Lutibacter</taxon>
    </lineage>
</organism>
<dbReference type="GO" id="GO:0045454">
    <property type="term" value="P:cell redox homeostasis"/>
    <property type="evidence" value="ECO:0007669"/>
    <property type="project" value="TreeGrafter"/>
</dbReference>
<dbReference type="Proteomes" id="UP000199595">
    <property type="component" value="Unassembled WGS sequence"/>
</dbReference>
<dbReference type="Pfam" id="PF04784">
    <property type="entry name" value="DUF547"/>
    <property type="match status" value="1"/>
</dbReference>
<evidence type="ECO:0000259" key="2">
    <source>
        <dbReference type="Pfam" id="PF04784"/>
    </source>
</evidence>
<dbReference type="OrthoDB" id="526867at2"/>
<name>A0A1H2ZEM1_9FLAO</name>
<keyword evidence="1" id="KW-0732">Signal</keyword>
<proteinExistence type="predicted"/>
<accession>A0A1H2ZEM1</accession>
<dbReference type="GO" id="GO:0009055">
    <property type="term" value="F:electron transfer activity"/>
    <property type="evidence" value="ECO:0007669"/>
    <property type="project" value="TreeGrafter"/>
</dbReference>
<feature type="chain" id="PRO_5011558479" description="DUF547 domain-containing protein" evidence="1">
    <location>
        <begin position="20"/>
        <end position="238"/>
    </location>
</feature>
<keyword evidence="4" id="KW-1185">Reference proteome</keyword>